<evidence type="ECO:0000256" key="4">
    <source>
        <dbReference type="ARBA" id="ARBA00023242"/>
    </source>
</evidence>
<evidence type="ECO:0000313" key="6">
    <source>
        <dbReference type="Proteomes" id="UP000655225"/>
    </source>
</evidence>
<dbReference type="GO" id="GO:0005634">
    <property type="term" value="C:nucleus"/>
    <property type="evidence" value="ECO:0007669"/>
    <property type="project" value="UniProtKB-SubCell"/>
</dbReference>
<keyword evidence="4" id="KW-0539">Nucleus</keyword>
<comment type="subcellular location">
    <subcellularLocation>
        <location evidence="1">Nucleus</location>
    </subcellularLocation>
</comment>
<dbReference type="InterPro" id="IPR036638">
    <property type="entry name" value="HLH_DNA-bd_sf"/>
</dbReference>
<dbReference type="PANTHER" id="PTHR16223">
    <property type="entry name" value="TRANSCRIPTION FACTOR BHLH83-RELATED"/>
    <property type="match status" value="1"/>
</dbReference>
<keyword evidence="6" id="KW-1185">Reference proteome</keyword>
<protein>
    <recommendedName>
        <fullName evidence="7">BHLH domain-containing protein</fullName>
    </recommendedName>
</protein>
<comment type="caution">
    <text evidence="5">The sequence shown here is derived from an EMBL/GenBank/DDBJ whole genome shotgun (WGS) entry which is preliminary data.</text>
</comment>
<keyword evidence="3" id="KW-0804">Transcription</keyword>
<dbReference type="AlphaFoldDB" id="A0A834Z1C8"/>
<dbReference type="OMA" id="FQMLSFS"/>
<dbReference type="SUPFAM" id="SSF47459">
    <property type="entry name" value="HLH, helix-loop-helix DNA-binding domain"/>
    <property type="match status" value="1"/>
</dbReference>
<dbReference type="Proteomes" id="UP000655225">
    <property type="component" value="Unassembled WGS sequence"/>
</dbReference>
<evidence type="ECO:0000256" key="3">
    <source>
        <dbReference type="ARBA" id="ARBA00023163"/>
    </source>
</evidence>
<keyword evidence="2" id="KW-0805">Transcription regulation</keyword>
<accession>A0A834Z1C8</accession>
<dbReference type="CDD" id="cd11393">
    <property type="entry name" value="bHLH_AtbHLH_like"/>
    <property type="match status" value="1"/>
</dbReference>
<dbReference type="GO" id="GO:0046983">
    <property type="term" value="F:protein dimerization activity"/>
    <property type="evidence" value="ECO:0007669"/>
    <property type="project" value="InterPro"/>
</dbReference>
<reference evidence="5 6" key="1">
    <citation type="submission" date="2020-04" db="EMBL/GenBank/DDBJ databases">
        <title>Plant Genome Project.</title>
        <authorList>
            <person name="Zhang R.-G."/>
        </authorList>
    </citation>
    <scope>NUCLEOTIDE SEQUENCE [LARGE SCALE GENOMIC DNA]</scope>
    <source>
        <strain evidence="5">YNK0</strain>
        <tissue evidence="5">Leaf</tissue>
    </source>
</reference>
<dbReference type="InterPro" id="IPR045239">
    <property type="entry name" value="bHLH95_bHLH"/>
</dbReference>
<gene>
    <name evidence="5" type="ORF">HHK36_016448</name>
</gene>
<dbReference type="EMBL" id="JABCRI010000011">
    <property type="protein sequence ID" value="KAF8397530.1"/>
    <property type="molecule type" value="Genomic_DNA"/>
</dbReference>
<sequence>MRNAVFPSFSSELCNMGNNDAQMPNSDVSMQLDGLNVFGRNFRIGSLMDNDHQMGVFTPLSSAEIPPQSHNYPQGFLTTASTSIYENTYQQPIVPNKRFPTPQSAAGFHYIDNLRKRSIGVGGSIDKETVVKESKKNKAVCTEEQFHYRAIEQPSHNQEHRGHVKRSHKLGDRITALQKLVSPYGKTDTASVLQEASVGIKLLQEQIQMLSTPYFRVRPLQPQSFGEKQVDLRSRGLCLVPVSFTQNFTKEDRFDHAILRTAIPRNY</sequence>
<dbReference type="PANTHER" id="PTHR16223:SF138">
    <property type="entry name" value="TRANSCRIPTION FACTOR BHLH103-LIKE"/>
    <property type="match status" value="1"/>
</dbReference>
<dbReference type="OrthoDB" id="1870356at2759"/>
<dbReference type="GO" id="GO:0000981">
    <property type="term" value="F:DNA-binding transcription factor activity, RNA polymerase II-specific"/>
    <property type="evidence" value="ECO:0007669"/>
    <property type="project" value="TreeGrafter"/>
</dbReference>
<name>A0A834Z1C8_TETSI</name>
<evidence type="ECO:0000256" key="1">
    <source>
        <dbReference type="ARBA" id="ARBA00004123"/>
    </source>
</evidence>
<evidence type="ECO:0008006" key="7">
    <source>
        <dbReference type="Google" id="ProtNLM"/>
    </source>
</evidence>
<evidence type="ECO:0000256" key="2">
    <source>
        <dbReference type="ARBA" id="ARBA00023015"/>
    </source>
</evidence>
<organism evidence="5 6">
    <name type="scientific">Tetracentron sinense</name>
    <name type="common">Spur-leaf</name>
    <dbReference type="NCBI Taxonomy" id="13715"/>
    <lineage>
        <taxon>Eukaryota</taxon>
        <taxon>Viridiplantae</taxon>
        <taxon>Streptophyta</taxon>
        <taxon>Embryophyta</taxon>
        <taxon>Tracheophyta</taxon>
        <taxon>Spermatophyta</taxon>
        <taxon>Magnoliopsida</taxon>
        <taxon>Trochodendrales</taxon>
        <taxon>Trochodendraceae</taxon>
        <taxon>Tetracentron</taxon>
    </lineage>
</organism>
<evidence type="ECO:0000313" key="5">
    <source>
        <dbReference type="EMBL" id="KAF8397530.1"/>
    </source>
</evidence>
<proteinExistence type="predicted"/>
<dbReference type="GO" id="GO:0000978">
    <property type="term" value="F:RNA polymerase II cis-regulatory region sequence-specific DNA binding"/>
    <property type="evidence" value="ECO:0007669"/>
    <property type="project" value="TreeGrafter"/>
</dbReference>
<dbReference type="InterPro" id="IPR045843">
    <property type="entry name" value="IND-like"/>
</dbReference>